<gene>
    <name evidence="3" type="ORF">GALL_529070</name>
</gene>
<feature type="domain" description="Transposase IS110-like N-terminal" evidence="1">
    <location>
        <begin position="7"/>
        <end position="145"/>
    </location>
</feature>
<dbReference type="InterPro" id="IPR002525">
    <property type="entry name" value="Transp_IS110-like_N"/>
</dbReference>
<feature type="domain" description="Transposase IS116/IS110/IS902 C-terminal" evidence="2">
    <location>
        <begin position="190"/>
        <end position="267"/>
    </location>
</feature>
<organism evidence="3">
    <name type="scientific">mine drainage metagenome</name>
    <dbReference type="NCBI Taxonomy" id="410659"/>
    <lineage>
        <taxon>unclassified sequences</taxon>
        <taxon>metagenomes</taxon>
        <taxon>ecological metagenomes</taxon>
    </lineage>
</organism>
<comment type="caution">
    <text evidence="3">The sequence shown here is derived from an EMBL/GenBank/DDBJ whole genome shotgun (WGS) entry which is preliminary data.</text>
</comment>
<protein>
    <submittedName>
        <fullName evidence="3">Transposase IS116/IS110/IS902 family protein</fullName>
    </submittedName>
</protein>
<evidence type="ECO:0000259" key="1">
    <source>
        <dbReference type="Pfam" id="PF01548"/>
    </source>
</evidence>
<reference evidence="3" key="1">
    <citation type="submission" date="2016-10" db="EMBL/GenBank/DDBJ databases">
        <title>Sequence of Gallionella enrichment culture.</title>
        <authorList>
            <person name="Poehlein A."/>
            <person name="Muehling M."/>
            <person name="Daniel R."/>
        </authorList>
    </citation>
    <scope>NUCLEOTIDE SEQUENCE</scope>
</reference>
<proteinExistence type="predicted"/>
<dbReference type="PANTHER" id="PTHR33055">
    <property type="entry name" value="TRANSPOSASE FOR INSERTION SEQUENCE ELEMENT IS1111A"/>
    <property type="match status" value="1"/>
</dbReference>
<dbReference type="AlphaFoldDB" id="A0A1J5PPQ0"/>
<dbReference type="GO" id="GO:0006313">
    <property type="term" value="P:DNA transposition"/>
    <property type="evidence" value="ECO:0007669"/>
    <property type="project" value="InterPro"/>
</dbReference>
<dbReference type="InterPro" id="IPR003346">
    <property type="entry name" value="Transposase_20"/>
</dbReference>
<dbReference type="Pfam" id="PF02371">
    <property type="entry name" value="Transposase_20"/>
    <property type="match status" value="1"/>
</dbReference>
<dbReference type="GO" id="GO:0004803">
    <property type="term" value="F:transposase activity"/>
    <property type="evidence" value="ECO:0007669"/>
    <property type="project" value="InterPro"/>
</dbReference>
<name>A0A1J5PPQ0_9ZZZZ</name>
<dbReference type="EMBL" id="MLJW01007251">
    <property type="protein sequence ID" value="OIQ65533.1"/>
    <property type="molecule type" value="Genomic_DNA"/>
</dbReference>
<accession>A0A1J5PPQ0</accession>
<sequence>MQTFPNIGVDIAKDAVVVACAAQSFPVRSIANQRAPLLDWLKSLPAGSRIGLESTGCYHELLADLAHAQGHTVFLLNPLDTRHYAKAMGNRAKTDRVDAELIARLIEQEHTRLRPYTPPTANQRKLDRLIRRRAKIVRIKSSLKLTMLNLSGFATELKAVLGKLDSLIAKIDAAMSAIAACSPEHVEAQQQLQTIVGVGPVVGMALTNTLERVPFHNADAFVAFTGFDPRANDSGRKAGRRRLSKRGPAELRRLLFNAAMSAAKTKVWKPIYEHYRTQGWSTTASLVIIARKIARAAWSIHHYHSTFNPDRITKCLT</sequence>
<evidence type="ECO:0000259" key="2">
    <source>
        <dbReference type="Pfam" id="PF02371"/>
    </source>
</evidence>
<dbReference type="PANTHER" id="PTHR33055:SF13">
    <property type="entry name" value="TRANSPOSASE"/>
    <property type="match status" value="1"/>
</dbReference>
<dbReference type="Pfam" id="PF01548">
    <property type="entry name" value="DEDD_Tnp_IS110"/>
    <property type="match status" value="1"/>
</dbReference>
<dbReference type="InterPro" id="IPR047650">
    <property type="entry name" value="Transpos_IS110"/>
</dbReference>
<evidence type="ECO:0000313" key="3">
    <source>
        <dbReference type="EMBL" id="OIQ65533.1"/>
    </source>
</evidence>
<dbReference type="GO" id="GO:0003677">
    <property type="term" value="F:DNA binding"/>
    <property type="evidence" value="ECO:0007669"/>
    <property type="project" value="InterPro"/>
</dbReference>